<name>A0A175W771_9PEZI</name>
<evidence type="ECO:0000313" key="4">
    <source>
        <dbReference type="EMBL" id="KXX79556.1"/>
    </source>
</evidence>
<feature type="region of interest" description="Disordered" evidence="1">
    <location>
        <begin position="22"/>
        <end position="133"/>
    </location>
</feature>
<keyword evidence="2" id="KW-0732">Signal</keyword>
<accession>A0A175W771</accession>
<reference evidence="4 5" key="3">
    <citation type="submission" date="2016-01" db="EMBL/GenBank/DDBJ databases">
        <title>Madurella mycetomatis genome sequencing.</title>
        <authorList>
            <person name="Van De Sande W."/>
        </authorList>
    </citation>
    <scope>NUCLEOTIDE SEQUENCE [LARGE SCALE GENOMIC DNA]</scope>
    <source>
        <strain evidence="4">Mm55</strain>
        <strain evidence="5">mm55</strain>
    </source>
</reference>
<dbReference type="VEuPathDB" id="FungiDB:MMYC01_204481"/>
<evidence type="ECO:0000313" key="3">
    <source>
        <dbReference type="EMBL" id="KXX78606.1"/>
    </source>
</evidence>
<feature type="compositionally biased region" description="Basic and acidic residues" evidence="1">
    <location>
        <begin position="87"/>
        <end position="98"/>
    </location>
</feature>
<dbReference type="EMBL" id="LCTW02000083">
    <property type="protein sequence ID" value="KXX79556.1"/>
    <property type="molecule type" value="Genomic_DNA"/>
</dbReference>
<keyword evidence="5" id="KW-1185">Reference proteome</keyword>
<dbReference type="VEuPathDB" id="FungiDB:MMYC01_205302"/>
<comment type="caution">
    <text evidence="4">The sequence shown here is derived from an EMBL/GenBank/DDBJ whole genome shotgun (WGS) entry which is preliminary data.</text>
</comment>
<evidence type="ECO:0000256" key="2">
    <source>
        <dbReference type="SAM" id="SignalP"/>
    </source>
</evidence>
<feature type="chain" id="PRO_5014046041" evidence="2">
    <location>
        <begin position="17"/>
        <end position="133"/>
    </location>
</feature>
<feature type="compositionally biased region" description="Basic and acidic residues" evidence="1">
    <location>
        <begin position="33"/>
        <end position="43"/>
    </location>
</feature>
<dbReference type="Proteomes" id="UP000078237">
    <property type="component" value="Unassembled WGS sequence"/>
</dbReference>
<protein>
    <submittedName>
        <fullName evidence="4">Uncharacterized protein</fullName>
    </submittedName>
</protein>
<dbReference type="AlphaFoldDB" id="A0A175W771"/>
<evidence type="ECO:0000256" key="1">
    <source>
        <dbReference type="SAM" id="MobiDB-lite"/>
    </source>
</evidence>
<proteinExistence type="predicted"/>
<gene>
    <name evidence="4" type="ORF">MMYC01_204481</name>
    <name evidence="3" type="ORF">MMYC01_205302</name>
</gene>
<reference evidence="5" key="1">
    <citation type="submission" date="2015-06" db="EMBL/GenBank/DDBJ databases">
        <authorList>
            <person name="van de Sande W.W.J."/>
        </authorList>
    </citation>
    <scope>NUCLEOTIDE SEQUENCE [LARGE SCALE GENOMIC DNA]</scope>
    <source>
        <strain evidence="5">mm55</strain>
    </source>
</reference>
<organism evidence="4 5">
    <name type="scientific">Madurella mycetomatis</name>
    <dbReference type="NCBI Taxonomy" id="100816"/>
    <lineage>
        <taxon>Eukaryota</taxon>
        <taxon>Fungi</taxon>
        <taxon>Dikarya</taxon>
        <taxon>Ascomycota</taxon>
        <taxon>Pezizomycotina</taxon>
        <taxon>Sordariomycetes</taxon>
        <taxon>Sordariomycetidae</taxon>
        <taxon>Sordariales</taxon>
        <taxon>Sordariales incertae sedis</taxon>
        <taxon>Madurella</taxon>
    </lineage>
</organism>
<evidence type="ECO:0000313" key="5">
    <source>
        <dbReference type="Proteomes" id="UP000078237"/>
    </source>
</evidence>
<dbReference type="EMBL" id="LCTW02000114">
    <property type="protein sequence ID" value="KXX78606.1"/>
    <property type="molecule type" value="Genomic_DNA"/>
</dbReference>
<reference evidence="4" key="2">
    <citation type="submission" date="2015-06" db="EMBL/GenBank/DDBJ databases">
        <authorList>
            <person name="Hoefler B.C."/>
            <person name="Straight P.D."/>
        </authorList>
    </citation>
    <scope>NUCLEOTIDE SEQUENCE [LARGE SCALE GENOMIC DNA]</scope>
    <source>
        <strain evidence="4">Mm55</strain>
    </source>
</reference>
<sequence>MQLKYLVLCLVSAAAALPVAENPMPAPPADVAPLDHHATRRDNSMPAPPVDDDDVTTLDNHMPRKRDNHTPVAPPDNSMPVAPFDQHVPRDNAIRDNHAPVAPPDNSMPVAPFDQHVPRDNAIRDNQMPSPVN</sequence>
<feature type="signal peptide" evidence="2">
    <location>
        <begin position="1"/>
        <end position="16"/>
    </location>
</feature>